<protein>
    <submittedName>
        <fullName evidence="4">Sulfatase</fullName>
    </submittedName>
</protein>
<dbReference type="CDD" id="cd16031">
    <property type="entry name" value="G6S_like"/>
    <property type="match status" value="1"/>
</dbReference>
<proteinExistence type="inferred from homology"/>
<evidence type="ECO:0000259" key="3">
    <source>
        <dbReference type="Pfam" id="PF16347"/>
    </source>
</evidence>
<dbReference type="EMBL" id="JBHTLP010000008">
    <property type="protein sequence ID" value="MFD1142571.1"/>
    <property type="molecule type" value="Genomic_DNA"/>
</dbReference>
<dbReference type="InterPro" id="IPR024607">
    <property type="entry name" value="Sulfatase_CS"/>
</dbReference>
<feature type="domain" description="N-sulphoglucosamine sulphohydrolase C-terminal" evidence="3">
    <location>
        <begin position="355"/>
        <end position="505"/>
    </location>
</feature>
<evidence type="ECO:0000313" key="4">
    <source>
        <dbReference type="EMBL" id="MFD1142571.1"/>
    </source>
</evidence>
<evidence type="ECO:0000313" key="5">
    <source>
        <dbReference type="Proteomes" id="UP001597116"/>
    </source>
</evidence>
<dbReference type="PANTHER" id="PTHR43108">
    <property type="entry name" value="N-ACETYLGLUCOSAMINE-6-SULFATASE FAMILY MEMBER"/>
    <property type="match status" value="1"/>
</dbReference>
<dbReference type="InterPro" id="IPR032506">
    <property type="entry name" value="SGSH_C"/>
</dbReference>
<comment type="similarity">
    <text evidence="1">Belongs to the sulfatase family.</text>
</comment>
<dbReference type="PANTHER" id="PTHR43108:SF6">
    <property type="entry name" value="N-SULPHOGLUCOSAMINE SULPHOHYDROLASE"/>
    <property type="match status" value="1"/>
</dbReference>
<gene>
    <name evidence="4" type="ORF">ACFQ4C_15705</name>
</gene>
<dbReference type="SUPFAM" id="SSF53649">
    <property type="entry name" value="Alkaline phosphatase-like"/>
    <property type="match status" value="1"/>
</dbReference>
<dbReference type="Gene3D" id="3.40.720.10">
    <property type="entry name" value="Alkaline Phosphatase, subunit A"/>
    <property type="match status" value="1"/>
</dbReference>
<accession>A0ABW3QAJ2</accession>
<dbReference type="RefSeq" id="WP_265993067.1">
    <property type="nucleotide sequence ID" value="NZ_CP110973.1"/>
</dbReference>
<name>A0ABW3QAJ2_9BACT</name>
<dbReference type="Pfam" id="PF16347">
    <property type="entry name" value="SGSH_C"/>
    <property type="match status" value="1"/>
</dbReference>
<evidence type="ECO:0000256" key="2">
    <source>
        <dbReference type="ARBA" id="ARBA00022801"/>
    </source>
</evidence>
<reference evidence="5" key="1">
    <citation type="journal article" date="2019" name="Int. J. Syst. Evol. Microbiol.">
        <title>The Global Catalogue of Microorganisms (GCM) 10K type strain sequencing project: providing services to taxonomists for standard genome sequencing and annotation.</title>
        <authorList>
            <consortium name="The Broad Institute Genomics Platform"/>
            <consortium name="The Broad Institute Genome Sequencing Center for Infectious Disease"/>
            <person name="Wu L."/>
            <person name="Ma J."/>
        </authorList>
    </citation>
    <scope>NUCLEOTIDE SEQUENCE [LARGE SCALE GENOMIC DNA]</scope>
    <source>
        <strain evidence="5">CCUG 55608</strain>
    </source>
</reference>
<dbReference type="PROSITE" id="PS00523">
    <property type="entry name" value="SULFATASE_1"/>
    <property type="match status" value="1"/>
</dbReference>
<comment type="caution">
    <text evidence="4">The sequence shown here is derived from an EMBL/GenBank/DDBJ whole genome shotgun (WGS) entry which is preliminary data.</text>
</comment>
<sequence>MNKRIGVSVMGAVAVLAAVLVTVPGYTPKEPETQQATRPNVIFIFSDDHAYQAISAYGSKLAKTPNIDRIAREGAILYNNVVTNSICGPSRATLLTGKYSHLNGYKVNERKFEINQPVFPEELQKNGYQTAWIGKMHLGSLPHGFDYLNVLPGQGHYYSPDFVNGQGDTTRYPGYVTNVTTKLSLDWLNGRDKSKPFFLVVGHKATHREWLPDIRDLGAYDKVNFPLPASFYDEYENRDAARNQDMTIDKTMRLKEDLKVHADYQKGGVYNRFSPEEKKAFYDYYENKISKEFDEKKLSGKALVEWKYQRYLKDYLATANSLDRNIGEVLDYLDKSGLAKNTVVVYASDQGFYLGEHGWFDKRFIYEESLKTPFVIRYPGVIKPGTKVPELVSNIDWAPTMLNLTGTAIPKEIQGESFLPLLKGQKTNWRQEAYYHYYEYPQPHRVSPHVGLRSSQYKLVRFYGPKEYWELYDLKKDPQELRNVYGVKEYEAITADLKNKLKDQIRKYKDDEALKIVENGE</sequence>
<keyword evidence="2" id="KW-0378">Hydrolase</keyword>
<dbReference type="InterPro" id="IPR017850">
    <property type="entry name" value="Alkaline_phosphatase_core_sf"/>
</dbReference>
<organism evidence="4 5">
    <name type="scientific">Larkinella insperata</name>
    <dbReference type="NCBI Taxonomy" id="332158"/>
    <lineage>
        <taxon>Bacteria</taxon>
        <taxon>Pseudomonadati</taxon>
        <taxon>Bacteroidota</taxon>
        <taxon>Cytophagia</taxon>
        <taxon>Cytophagales</taxon>
        <taxon>Spirosomataceae</taxon>
        <taxon>Larkinella</taxon>
    </lineage>
</organism>
<dbReference type="Proteomes" id="UP001597116">
    <property type="component" value="Unassembled WGS sequence"/>
</dbReference>
<keyword evidence="5" id="KW-1185">Reference proteome</keyword>
<dbReference type="PROSITE" id="PS00149">
    <property type="entry name" value="SULFATASE_2"/>
    <property type="match status" value="1"/>
</dbReference>
<evidence type="ECO:0000256" key="1">
    <source>
        <dbReference type="ARBA" id="ARBA00008779"/>
    </source>
</evidence>